<dbReference type="InterPro" id="IPR011051">
    <property type="entry name" value="RmlC_Cupin_sf"/>
</dbReference>
<dbReference type="InterPro" id="IPR014710">
    <property type="entry name" value="RmlC-like_jellyroll"/>
</dbReference>
<dbReference type="InterPro" id="IPR013096">
    <property type="entry name" value="Cupin_2"/>
</dbReference>
<proteinExistence type="predicted"/>
<name>A0A1Z4BVJ0_9GAMM</name>
<accession>A0A1Z4BVJ0</accession>
<dbReference type="EMBL" id="CP022129">
    <property type="protein sequence ID" value="ASF45311.1"/>
    <property type="molecule type" value="Genomic_DNA"/>
</dbReference>
<protein>
    <submittedName>
        <fullName evidence="2">Cupin</fullName>
    </submittedName>
</protein>
<reference evidence="2 3" key="1">
    <citation type="submission" date="2017-06" db="EMBL/GenBank/DDBJ databases">
        <title>Genome Sequencing of the methanotroph Methylovulum psychrotolerants str. HV10-M2 isolated from a high-altitude environment.</title>
        <authorList>
            <person name="Mateos-Rivera A."/>
        </authorList>
    </citation>
    <scope>NUCLEOTIDE SEQUENCE [LARGE SCALE GENOMIC DNA]</scope>
    <source>
        <strain evidence="2 3">HV10_M2</strain>
    </source>
</reference>
<feature type="domain" description="Cupin type-2" evidence="1">
    <location>
        <begin position="39"/>
        <end position="107"/>
    </location>
</feature>
<evidence type="ECO:0000313" key="2">
    <source>
        <dbReference type="EMBL" id="ASF45311.1"/>
    </source>
</evidence>
<sequence>MQPQILKADEADEYYFAEGCFILELSNSPADAEVSVARARVKPGVTTQLHRLHGVTERYVLLAGQGVVAIEGLPPQTVTEGDVVIIPPRCPQQITNIGDVDLVFLAICSPRFRLEVYEGLGEA</sequence>
<dbReference type="CDD" id="cd02214">
    <property type="entry name" value="cupin_MJ1618"/>
    <property type="match status" value="1"/>
</dbReference>
<dbReference type="Pfam" id="PF07883">
    <property type="entry name" value="Cupin_2"/>
    <property type="match status" value="1"/>
</dbReference>
<dbReference type="Proteomes" id="UP000197019">
    <property type="component" value="Chromosome"/>
</dbReference>
<dbReference type="PANTHER" id="PTHR36114">
    <property type="entry name" value="16.7 KDA PROTEIN IN WHIE LOCUS"/>
    <property type="match status" value="1"/>
</dbReference>
<keyword evidence="3" id="KW-1185">Reference proteome</keyword>
<dbReference type="KEGG" id="mpsy:CEK71_04090"/>
<dbReference type="AlphaFoldDB" id="A0A1Z4BVJ0"/>
<evidence type="ECO:0000313" key="3">
    <source>
        <dbReference type="Proteomes" id="UP000197019"/>
    </source>
</evidence>
<dbReference type="InterPro" id="IPR052044">
    <property type="entry name" value="PKS_Associated_Protein"/>
</dbReference>
<dbReference type="RefSeq" id="WP_088618193.1">
    <property type="nucleotide sequence ID" value="NZ_CP022129.1"/>
</dbReference>
<gene>
    <name evidence="2" type="ORF">CEK71_04090</name>
</gene>
<dbReference type="Gene3D" id="2.60.120.10">
    <property type="entry name" value="Jelly Rolls"/>
    <property type="match status" value="1"/>
</dbReference>
<dbReference type="SUPFAM" id="SSF51182">
    <property type="entry name" value="RmlC-like cupins"/>
    <property type="match status" value="1"/>
</dbReference>
<evidence type="ECO:0000259" key="1">
    <source>
        <dbReference type="Pfam" id="PF07883"/>
    </source>
</evidence>
<dbReference type="OrthoDB" id="7870362at2"/>
<organism evidence="2 3">
    <name type="scientific">Methylovulum psychrotolerans</name>
    <dbReference type="NCBI Taxonomy" id="1704499"/>
    <lineage>
        <taxon>Bacteria</taxon>
        <taxon>Pseudomonadati</taxon>
        <taxon>Pseudomonadota</taxon>
        <taxon>Gammaproteobacteria</taxon>
        <taxon>Methylococcales</taxon>
        <taxon>Methylococcaceae</taxon>
        <taxon>Methylovulum</taxon>
    </lineage>
</organism>
<dbReference type="PANTHER" id="PTHR36114:SF1">
    <property type="entry name" value="16.7 KDA PROTEIN IN WHIE LOCUS"/>
    <property type="match status" value="1"/>
</dbReference>